<name>A0A2M9YTI7_9LEPT</name>
<protein>
    <submittedName>
        <fullName evidence="2">Uncharacterized protein</fullName>
    </submittedName>
</protein>
<evidence type="ECO:0000256" key="1">
    <source>
        <dbReference type="SAM" id="MobiDB-lite"/>
    </source>
</evidence>
<dbReference type="Proteomes" id="UP000232188">
    <property type="component" value="Unassembled WGS sequence"/>
</dbReference>
<evidence type="ECO:0000313" key="2">
    <source>
        <dbReference type="EMBL" id="PJZ54852.1"/>
    </source>
</evidence>
<organism evidence="2 5">
    <name type="scientific">Leptospira adleri</name>
    <dbReference type="NCBI Taxonomy" id="2023186"/>
    <lineage>
        <taxon>Bacteria</taxon>
        <taxon>Pseudomonadati</taxon>
        <taxon>Spirochaetota</taxon>
        <taxon>Spirochaetia</taxon>
        <taxon>Leptospirales</taxon>
        <taxon>Leptospiraceae</taxon>
        <taxon>Leptospira</taxon>
    </lineage>
</organism>
<sequence length="136" mass="15002">MSRNAKRWIAFLGAIGFTTAFLCFTLMLSGENCPAYPAVKSASSSDLPPCHRQDSSAQDETAPNCSSCHFEVSQESVQPKTPDLHPIQANVLSALSELLHSENDKVKNFELSFFRNRSLNPQKFVLLSIASVRILT</sequence>
<comment type="caution">
    <text evidence="2">The sequence shown here is derived from an EMBL/GenBank/DDBJ whole genome shotgun (WGS) entry which is preliminary data.</text>
</comment>
<dbReference type="Proteomes" id="UP000232149">
    <property type="component" value="Unassembled WGS sequence"/>
</dbReference>
<keyword evidence="4" id="KW-1185">Reference proteome</keyword>
<dbReference type="EMBL" id="NPDU01000023">
    <property type="protein sequence ID" value="PJZ61970.1"/>
    <property type="molecule type" value="Genomic_DNA"/>
</dbReference>
<reference evidence="4 5" key="1">
    <citation type="submission" date="2017-07" db="EMBL/GenBank/DDBJ databases">
        <title>Leptospira spp. isolated from tropical soils.</title>
        <authorList>
            <person name="Thibeaux R."/>
            <person name="Iraola G."/>
            <person name="Ferres I."/>
            <person name="Bierque E."/>
            <person name="Girault D."/>
            <person name="Soupe-Gilbert M.-E."/>
            <person name="Picardeau M."/>
            <person name="Goarant C."/>
        </authorList>
    </citation>
    <scope>NUCLEOTIDE SEQUENCE [LARGE SCALE GENOMIC DNA]</scope>
    <source>
        <strain evidence="2 5">FH2-B-C1</strain>
        <strain evidence="3 4">FH2-B-D1</strain>
    </source>
</reference>
<dbReference type="RefSeq" id="WP_100784422.1">
    <property type="nucleotide sequence ID" value="NZ_NPDU01000023.1"/>
</dbReference>
<evidence type="ECO:0000313" key="5">
    <source>
        <dbReference type="Proteomes" id="UP000232188"/>
    </source>
</evidence>
<proteinExistence type="predicted"/>
<feature type="region of interest" description="Disordered" evidence="1">
    <location>
        <begin position="39"/>
        <end position="62"/>
    </location>
</feature>
<dbReference type="AlphaFoldDB" id="A0A2M9YTI7"/>
<gene>
    <name evidence="3" type="ORF">CH376_10505</name>
    <name evidence="2" type="ORF">CH380_03845</name>
</gene>
<evidence type="ECO:0000313" key="4">
    <source>
        <dbReference type="Proteomes" id="UP000232149"/>
    </source>
</evidence>
<evidence type="ECO:0000313" key="3">
    <source>
        <dbReference type="EMBL" id="PJZ61970.1"/>
    </source>
</evidence>
<accession>A0A2M9YTI7</accession>
<dbReference type="EMBL" id="NPDV01000002">
    <property type="protein sequence ID" value="PJZ54852.1"/>
    <property type="molecule type" value="Genomic_DNA"/>
</dbReference>